<feature type="compositionally biased region" description="Basic and acidic residues" evidence="18">
    <location>
        <begin position="1612"/>
        <end position="1621"/>
    </location>
</feature>
<feature type="repeat" description="FG-GAP" evidence="16">
    <location>
        <begin position="32"/>
        <end position="98"/>
    </location>
</feature>
<evidence type="ECO:0000256" key="15">
    <source>
        <dbReference type="ARBA" id="ARBA00023180"/>
    </source>
</evidence>
<dbReference type="InterPro" id="IPR048285">
    <property type="entry name" value="Integrin_alpha_Ig-like_2"/>
</dbReference>
<keyword evidence="4 17" id="KW-0812">Transmembrane</keyword>
<keyword evidence="8" id="KW-0106">Calcium</keyword>
<dbReference type="EMBL" id="VBQZ03000004">
    <property type="protein sequence ID" value="MXQ80507.1"/>
    <property type="molecule type" value="Genomic_DNA"/>
</dbReference>
<evidence type="ECO:0000256" key="8">
    <source>
        <dbReference type="ARBA" id="ARBA00022837"/>
    </source>
</evidence>
<dbReference type="Gene3D" id="2.130.10.130">
    <property type="entry name" value="Integrin alpha, N-terminal"/>
    <property type="match status" value="1"/>
</dbReference>
<feature type="domain" description="Integrin alpha first immunoglubulin-like" evidence="19">
    <location>
        <begin position="467"/>
        <end position="625"/>
    </location>
</feature>
<dbReference type="Proteomes" id="UP000322234">
    <property type="component" value="Unassembled WGS sequence"/>
</dbReference>
<evidence type="ECO:0000256" key="1">
    <source>
        <dbReference type="ARBA" id="ARBA00004251"/>
    </source>
</evidence>
<dbReference type="GO" id="GO:0008305">
    <property type="term" value="C:integrin complex"/>
    <property type="evidence" value="ECO:0007669"/>
    <property type="project" value="InterPro"/>
</dbReference>
<feature type="region of interest" description="Disordered" evidence="18">
    <location>
        <begin position="1329"/>
        <end position="1351"/>
    </location>
</feature>
<comment type="subcellular location">
    <subcellularLocation>
        <location evidence="1">Cell membrane</location>
        <topology evidence="1">Single-pass type I membrane protein</topology>
    </subcellularLocation>
    <subcellularLocation>
        <location evidence="17">Membrane</location>
        <topology evidence="17">Single-pass type I membrane protein</topology>
    </subcellularLocation>
</comment>
<dbReference type="GO" id="GO:0046872">
    <property type="term" value="F:metal ion binding"/>
    <property type="evidence" value="ECO:0007669"/>
    <property type="project" value="UniProtKB-KW"/>
</dbReference>
<feature type="domain" description="FAM171 C-terminal" evidence="21">
    <location>
        <begin position="1494"/>
        <end position="1725"/>
    </location>
</feature>
<feature type="repeat" description="FG-GAP" evidence="16">
    <location>
        <begin position="237"/>
        <end position="291"/>
    </location>
</feature>
<dbReference type="Pfam" id="PF01839">
    <property type="entry name" value="FG-GAP"/>
    <property type="match status" value="3"/>
</dbReference>
<evidence type="ECO:0000256" key="10">
    <source>
        <dbReference type="ARBA" id="ARBA00022989"/>
    </source>
</evidence>
<dbReference type="Gene3D" id="2.60.40.1460">
    <property type="entry name" value="Integrin domains. Chain A, domain 2"/>
    <property type="match status" value="1"/>
</dbReference>
<feature type="chain" id="PRO_5025709171" evidence="17">
    <location>
        <begin position="31"/>
        <end position="1728"/>
    </location>
</feature>
<evidence type="ECO:0000256" key="9">
    <source>
        <dbReference type="ARBA" id="ARBA00022889"/>
    </source>
</evidence>
<keyword evidence="6 17" id="KW-0732">Signal</keyword>
<evidence type="ECO:0000259" key="20">
    <source>
        <dbReference type="Pfam" id="PF10577"/>
    </source>
</evidence>
<evidence type="ECO:0000256" key="7">
    <source>
        <dbReference type="ARBA" id="ARBA00022737"/>
    </source>
</evidence>
<dbReference type="InterPro" id="IPR049175">
    <property type="entry name" value="FAM171_C"/>
</dbReference>
<evidence type="ECO:0000256" key="18">
    <source>
        <dbReference type="SAM" id="MobiDB-lite"/>
    </source>
</evidence>
<sequence>MASLPRRRLRLRPRRLLLLLPGILLPLCGAFNLDVESPAEYSGPEGSYFGFAVDFFVPSASSRMFLLVGAPKANTTQPGIVEGGQVLKCDWSSHRRCQPIEFDATGNRDYAKDDPLEFKSHQWFGASVRSKQDKILACAPLYHWRTEMKQEREPVGTCFLQDGTKTVEYAPCRSKNIDADGQGFCQGGFSIDFTKADRVLLGGPGSFYWQGQLISDQVAEIVSKYDPKVYSIKYNNQLATRTAQAIFDDSYLGYSVAVGDFNGDGIDDFVSGVPRAARTLGMVYIYDGKNMSSLHNFTGEQMAAYFGFSVAATDINGDDYADVFIGAPLFMDRGSDGKLQEVGQVSVSLQKASGDFQTIKLNGFEVFARFGSAIAPLGDLDQDGFNDIAIAAPYGGEDKKGIVYIFNGRPTGLNAVPSQILEGKWAARSMPPSFGYSMKGATDIDKNGYPDLIVGAFGVDRAVLYRARPVITVNAGLEVYPSILNQENKTCPLPGTDLKVSCFNVRFCLKADGKGALPTKLDFQVELLLDKLKQKGAIRRALFLHNRSPGHSKNMTISRGGQMQCEELIAYLRDESEFRDKLTPITIFMEYWLDYRTAADATGLQPILNQFTPANVSRQAHILLDCGEDNVCKPKLEVSVDSDQKKIYIGDDNPLTLIVKAQNQGEGAYEAELIVSIPLQADFIGVVRNSEALARLSCAFKTENQTRQVVCDLGNPMKAGTQLLAGLRFSVHQQSEMDTSVKFDLQIQSSNLFDKVSPVVSYKVDLAVLAAVEIRGVSSPDHIFLPIPNWKYKENPETEEDVGPVVQHIYELRNNGPSSFSKAMLHLQWPYRYNNNTLLYILQYDIDGPMNCTSDMEINPLRIKISNSQTSEKNDTVGGQGDRNHLITKRDLTLNEGDVHTLGCGIAECLKIVCQVGRLDRGKSAILYVRSLLWTETFMNKENQNHSYSLKSSASFNVIEFPYKNLPIEDIFNSTLNLPQVSVFMLKVQVNDIISRQYLSQAVVEVFVNYTKTNSTVTRNNGAVLISVPYKLGLSLTIIAYKDGYVLTPLPWKTRRMPIYSSVTLSLFPQNQANIWLFEDTILITGKLADAKSQPSVQFSKALIKLPNNHHISNVTGYLTVLQQFLKVDNFLYTTGITLNKSGFESIELTPLAAICVKIYSGGKELKVDGSIQISLPLLHTNDVSAGDHVPAWTFDMNTGAWVNHGQGMVKEYNSHLIWTYDAPHLGYWIAAPLPRTTGSGMNGDSKDITAYHTVFLTAILGGTIVIVIGFFAVLLCYCRDKCGTPQKRERNTTKLEVLKRDQTTSTTHINHISSVKVALKTEDKSQLFNAKSSSYSPQKKESSKVESEERVSMVKTRDNLKIYNEDVSFLSVNQNNYSRNPAQSLEPNVGSKQLKHVNNNMSSSLGDTQEEKRYLTGNEEAYGHSHVPEQIMHIYSQPIAILQTADLFPTPEQLHPAKSATLPRKGQLVYGQLMEPVNRENFTQTLPKMPMHSHAQPPDAREENFPLEGQQSLPSQTSDWSRYSNSLLESVSVPGTLNEAVVMTPFSSELQGISEQTLLELSKGKPSPHPRAWFVSLDGKPVAQVRHSFIDLKKGKRAQSNDTSLDSGVDMNEHHSSRKLEREKTFIKSMHQPKILYLEDLDLSSSESGTTVCSPEDPALRHILDGGSGAIMEHPGEESPGRKSTTEDFEANISPTKKRGRPPPLAKRDSKTNIWKKREERPLIPIN</sequence>
<feature type="region of interest" description="Disordered" evidence="18">
    <location>
        <begin position="1596"/>
        <end position="1621"/>
    </location>
</feature>
<evidence type="ECO:0000256" key="4">
    <source>
        <dbReference type="ARBA" id="ARBA00022692"/>
    </source>
</evidence>
<organism evidence="24 25">
    <name type="scientific">Bos mutus</name>
    <name type="common">wild yak</name>
    <dbReference type="NCBI Taxonomy" id="72004"/>
    <lineage>
        <taxon>Eukaryota</taxon>
        <taxon>Metazoa</taxon>
        <taxon>Chordata</taxon>
        <taxon>Craniata</taxon>
        <taxon>Vertebrata</taxon>
        <taxon>Euteleostomi</taxon>
        <taxon>Mammalia</taxon>
        <taxon>Eutheria</taxon>
        <taxon>Laurasiatheria</taxon>
        <taxon>Artiodactyla</taxon>
        <taxon>Ruminantia</taxon>
        <taxon>Pecora</taxon>
        <taxon>Bovidae</taxon>
        <taxon>Bovinae</taxon>
        <taxon>Bos</taxon>
    </lineage>
</organism>
<reference evidence="24" key="1">
    <citation type="submission" date="2019-10" db="EMBL/GenBank/DDBJ databases">
        <title>The sequence and de novo assembly of the wild yak genome.</title>
        <authorList>
            <person name="Liu Y."/>
        </authorList>
    </citation>
    <scope>NUCLEOTIDE SEQUENCE [LARGE SCALE GENOMIC DNA]</scope>
    <source>
        <strain evidence="24">WY2019</strain>
    </source>
</reference>
<evidence type="ECO:0000256" key="16">
    <source>
        <dbReference type="PROSITE-ProRule" id="PRU00803"/>
    </source>
</evidence>
<evidence type="ECO:0000313" key="25">
    <source>
        <dbReference type="Proteomes" id="UP000322234"/>
    </source>
</evidence>
<dbReference type="Pfam" id="PF08441">
    <property type="entry name" value="Integrin_A_Ig_1"/>
    <property type="match status" value="1"/>
</dbReference>
<keyword evidence="25" id="KW-1185">Reference proteome</keyword>
<feature type="signal peptide" evidence="17">
    <location>
        <begin position="1"/>
        <end position="30"/>
    </location>
</feature>
<dbReference type="InterPro" id="IPR048530">
    <property type="entry name" value="FAM171_N"/>
</dbReference>
<dbReference type="PRINTS" id="PR01185">
    <property type="entry name" value="INTEGRINA"/>
</dbReference>
<feature type="repeat" description="FG-GAP" evidence="16">
    <location>
        <begin position="358"/>
        <end position="415"/>
    </location>
</feature>
<evidence type="ECO:0000256" key="6">
    <source>
        <dbReference type="ARBA" id="ARBA00022729"/>
    </source>
</evidence>
<protein>
    <submittedName>
        <fullName evidence="24">Uncharacterized protein</fullName>
    </submittedName>
</protein>
<keyword evidence="7" id="KW-0677">Repeat</keyword>
<keyword evidence="12 17" id="KW-0472">Membrane</keyword>
<dbReference type="GO" id="GO:0033627">
    <property type="term" value="P:cell adhesion mediated by integrin"/>
    <property type="evidence" value="ECO:0007669"/>
    <property type="project" value="UniProtKB-ARBA"/>
</dbReference>
<dbReference type="SUPFAM" id="SSF69179">
    <property type="entry name" value="Integrin domains"/>
    <property type="match status" value="3"/>
</dbReference>
<dbReference type="InterPro" id="IPR013649">
    <property type="entry name" value="Integrin_alpha_Ig-like_1"/>
</dbReference>
<evidence type="ECO:0000313" key="24">
    <source>
        <dbReference type="EMBL" id="MXQ80507.1"/>
    </source>
</evidence>
<feature type="domain" description="Integrin alpha third immunoglobulin-like" evidence="23">
    <location>
        <begin position="772"/>
        <end position="965"/>
    </location>
</feature>
<feature type="repeat" description="FG-GAP" evidence="16">
    <location>
        <begin position="292"/>
        <end position="357"/>
    </location>
</feature>
<feature type="repeat" description="FG-GAP" evidence="16">
    <location>
        <begin position="109"/>
        <end position="170"/>
    </location>
</feature>
<feature type="compositionally biased region" description="Basic and acidic residues" evidence="18">
    <location>
        <begin position="1707"/>
        <end position="1728"/>
    </location>
</feature>
<name>A0A6B0QUI7_9CETA</name>
<dbReference type="InterPro" id="IPR028994">
    <property type="entry name" value="Integrin_alpha_N"/>
</dbReference>
<dbReference type="GO" id="GO:0007229">
    <property type="term" value="P:integrin-mediated signaling pathway"/>
    <property type="evidence" value="ECO:0007669"/>
    <property type="project" value="UniProtKB-KW"/>
</dbReference>
<dbReference type="Pfam" id="PF20806">
    <property type="entry name" value="Integrin_A_Ig_3"/>
    <property type="match status" value="1"/>
</dbReference>
<dbReference type="SMART" id="SM00191">
    <property type="entry name" value="Int_alpha"/>
    <property type="match status" value="5"/>
</dbReference>
<dbReference type="Pfam" id="PF20771">
    <property type="entry name" value="FAM171A1-2-B_C"/>
    <property type="match status" value="1"/>
</dbReference>
<evidence type="ECO:0000259" key="22">
    <source>
        <dbReference type="Pfam" id="PF20805"/>
    </source>
</evidence>
<keyword evidence="11 17" id="KW-0401">Integrin</keyword>
<dbReference type="FunFam" id="2.60.40.1510:FF:000001">
    <property type="entry name" value="Integrin alpha V"/>
    <property type="match status" value="1"/>
</dbReference>
<evidence type="ECO:0000256" key="11">
    <source>
        <dbReference type="ARBA" id="ARBA00023037"/>
    </source>
</evidence>
<dbReference type="InterPro" id="IPR013519">
    <property type="entry name" value="Int_alpha_beta-p"/>
</dbReference>
<feature type="compositionally biased region" description="Basic and acidic residues" evidence="18">
    <location>
        <begin position="1339"/>
        <end position="1351"/>
    </location>
</feature>
<comment type="similarity">
    <text evidence="3 17">Belongs to the integrin alpha chain family.</text>
</comment>
<keyword evidence="13" id="KW-1015">Disulfide bond</keyword>
<dbReference type="Pfam" id="PF20805">
    <property type="entry name" value="Integrin_A_Ig_2"/>
    <property type="match status" value="1"/>
</dbReference>
<dbReference type="InterPro" id="IPR013517">
    <property type="entry name" value="FG-GAP"/>
</dbReference>
<evidence type="ECO:0000256" key="12">
    <source>
        <dbReference type="ARBA" id="ARBA00023136"/>
    </source>
</evidence>
<evidence type="ECO:0000256" key="17">
    <source>
        <dbReference type="RuleBase" id="RU003762"/>
    </source>
</evidence>
<feature type="region of interest" description="Disordered" evidence="18">
    <location>
        <begin position="1489"/>
        <end position="1521"/>
    </location>
</feature>
<dbReference type="PANTHER" id="PTHR31626:SF2">
    <property type="entry name" value="PROTEIN FAM171B"/>
    <property type="match status" value="1"/>
</dbReference>
<dbReference type="Gene3D" id="2.60.40.1510">
    <property type="entry name" value="ntegrin, alpha v. Chain A, domain 3"/>
    <property type="match status" value="1"/>
</dbReference>
<dbReference type="FunFam" id="2.130.10.130:FF:000003">
    <property type="entry name" value="Integrin alpha V"/>
    <property type="match status" value="1"/>
</dbReference>
<evidence type="ECO:0000259" key="19">
    <source>
        <dbReference type="Pfam" id="PF08441"/>
    </source>
</evidence>
<dbReference type="InterPro" id="IPR048286">
    <property type="entry name" value="Integrin_alpha_Ig-like_3"/>
</dbReference>
<keyword evidence="14 17" id="KW-0675">Receptor</keyword>
<feature type="domain" description="FAM171 N-terminal" evidence="20">
    <location>
        <begin position="985"/>
        <end position="1232"/>
    </location>
</feature>
<dbReference type="InterPro" id="IPR032695">
    <property type="entry name" value="Integrin_dom_sf"/>
</dbReference>
<feature type="region of interest" description="Disordered" evidence="18">
    <location>
        <begin position="1668"/>
        <end position="1728"/>
    </location>
</feature>
<dbReference type="FunFam" id="2.60.40.1460:FF:000001">
    <property type="entry name" value="Integrin, alpha V"/>
    <property type="match status" value="1"/>
</dbReference>
<feature type="transmembrane region" description="Helical" evidence="17">
    <location>
        <begin position="1255"/>
        <end position="1279"/>
    </location>
</feature>
<evidence type="ECO:0000259" key="23">
    <source>
        <dbReference type="Pfam" id="PF20806"/>
    </source>
</evidence>
<evidence type="ECO:0000259" key="21">
    <source>
        <dbReference type="Pfam" id="PF20771"/>
    </source>
</evidence>
<keyword evidence="10 17" id="KW-1133">Transmembrane helix</keyword>
<feature type="domain" description="Integrin alpha second immunoglobulin-like" evidence="22">
    <location>
        <begin position="626"/>
        <end position="764"/>
    </location>
</feature>
<keyword evidence="9 17" id="KW-0130">Cell adhesion</keyword>
<dbReference type="PANTHER" id="PTHR31626">
    <property type="entry name" value="SUSHI DOMAIN-CONTAINING PROTEIN"/>
    <property type="match status" value="1"/>
</dbReference>
<accession>A0A6B0QUI7</accession>
<keyword evidence="5" id="KW-0479">Metal-binding</keyword>
<keyword evidence="15" id="KW-0325">Glycoprotein</keyword>
<evidence type="ECO:0000256" key="13">
    <source>
        <dbReference type="ARBA" id="ARBA00023157"/>
    </source>
</evidence>
<dbReference type="FunFam" id="2.60.40.1530:FF:000002">
    <property type="entry name" value="integrin alpha-V isoform X2"/>
    <property type="match status" value="1"/>
</dbReference>
<dbReference type="Gene3D" id="2.60.40.1530">
    <property type="entry name" value="ntegrin, alpha v. Chain A, domain 4"/>
    <property type="match status" value="1"/>
</dbReference>
<evidence type="ECO:0000256" key="2">
    <source>
        <dbReference type="ARBA" id="ARBA00006818"/>
    </source>
</evidence>
<dbReference type="InterPro" id="IPR018890">
    <property type="entry name" value="FAM171"/>
</dbReference>
<feature type="compositionally biased region" description="Polar residues" evidence="18">
    <location>
        <begin position="1510"/>
        <end position="1521"/>
    </location>
</feature>
<dbReference type="InterPro" id="IPR000413">
    <property type="entry name" value="Integrin_alpha"/>
</dbReference>
<feature type="repeat" description="FG-GAP" evidence="16">
    <location>
        <begin position="419"/>
        <end position="482"/>
    </location>
</feature>
<dbReference type="PROSITE" id="PS51470">
    <property type="entry name" value="FG_GAP"/>
    <property type="match status" value="7"/>
</dbReference>
<comment type="caution">
    <text evidence="24">The sequence shown here is derived from an EMBL/GenBank/DDBJ whole genome shotgun (WGS) entry which is preliminary data.</text>
</comment>
<proteinExistence type="inferred from homology"/>
<evidence type="ECO:0000256" key="5">
    <source>
        <dbReference type="ARBA" id="ARBA00022723"/>
    </source>
</evidence>
<feature type="repeat" description="FG-GAP" evidence="16">
    <location>
        <begin position="173"/>
        <end position="225"/>
    </location>
</feature>
<dbReference type="SUPFAM" id="SSF69318">
    <property type="entry name" value="Integrin alpha N-terminal domain"/>
    <property type="match status" value="1"/>
</dbReference>
<gene>
    <name evidence="24" type="ORF">E5288_WYG006232</name>
</gene>
<dbReference type="Pfam" id="PF10577">
    <property type="entry name" value="FAM171A1-2-B_N"/>
    <property type="match status" value="1"/>
</dbReference>
<comment type="similarity">
    <text evidence="2">Belongs to the FAM171 family.</text>
</comment>
<evidence type="ECO:0000256" key="3">
    <source>
        <dbReference type="ARBA" id="ARBA00008054"/>
    </source>
</evidence>
<feature type="compositionally biased region" description="Basic and acidic residues" evidence="18">
    <location>
        <begin position="1675"/>
        <end position="1687"/>
    </location>
</feature>
<evidence type="ECO:0000256" key="14">
    <source>
        <dbReference type="ARBA" id="ARBA00023170"/>
    </source>
</evidence>